<dbReference type="Pfam" id="PF00134">
    <property type="entry name" value="Cyclin_N"/>
    <property type="match status" value="1"/>
</dbReference>
<evidence type="ECO:0000313" key="5">
    <source>
        <dbReference type="EMBL" id="KAF3693805.1"/>
    </source>
</evidence>
<dbReference type="SUPFAM" id="SSF47954">
    <property type="entry name" value="Cyclin-like"/>
    <property type="match status" value="1"/>
</dbReference>
<dbReference type="EMBL" id="CM015720">
    <property type="protein sequence ID" value="KAF3693805.1"/>
    <property type="molecule type" value="Genomic_DNA"/>
</dbReference>
<evidence type="ECO:0000256" key="2">
    <source>
        <dbReference type="ARBA" id="ARBA00023127"/>
    </source>
</evidence>
<dbReference type="AlphaFoldDB" id="A0A6G1PU64"/>
<dbReference type="InterPro" id="IPR036915">
    <property type="entry name" value="Cyclin-like_sf"/>
</dbReference>
<evidence type="ECO:0000256" key="3">
    <source>
        <dbReference type="RuleBase" id="RU000383"/>
    </source>
</evidence>
<keyword evidence="6" id="KW-1185">Reference proteome</keyword>
<evidence type="ECO:0000256" key="1">
    <source>
        <dbReference type="ARBA" id="ARBA00003222"/>
    </source>
</evidence>
<organism evidence="5 6">
    <name type="scientific">Channa argus</name>
    <name type="common">Northern snakehead</name>
    <name type="synonym">Ophicephalus argus</name>
    <dbReference type="NCBI Taxonomy" id="215402"/>
    <lineage>
        <taxon>Eukaryota</taxon>
        <taxon>Metazoa</taxon>
        <taxon>Chordata</taxon>
        <taxon>Craniata</taxon>
        <taxon>Vertebrata</taxon>
        <taxon>Euteleostomi</taxon>
        <taxon>Actinopterygii</taxon>
        <taxon>Neopterygii</taxon>
        <taxon>Teleostei</taxon>
        <taxon>Neoteleostei</taxon>
        <taxon>Acanthomorphata</taxon>
        <taxon>Anabantaria</taxon>
        <taxon>Anabantiformes</taxon>
        <taxon>Channoidei</taxon>
        <taxon>Channidae</taxon>
        <taxon>Channa</taxon>
    </lineage>
</organism>
<sequence>MIDTVTGPRIQSFAVQLKALTDLEARYQPKLSGLRLIESAQDNGLKVTTRLRELEVKDLLSLTRFFGFSSETFSLAISLLDRFLSVMKIQPKHLSCVGLCCFYIAVKSSEEEKNVPLANDLIRISQNRFTVSDMIRMEKIIMEKLYWKVKAPTALRFLRLFHSHIQEQLNDESKKILSLERMESQLKACHCSFVFSKIKPSLLAMALLCFEEQEQHDPEHTDKISEALTSLQQQLNIKDGDLLCVREVVRKCLAEYATTKCSKPNSQRLRWTISGRTARQLKHSYYKITHLPTIPESAC</sequence>
<name>A0A6G1PU64_CHAAH</name>
<reference evidence="6" key="2">
    <citation type="submission" date="2019-02" db="EMBL/GenBank/DDBJ databases">
        <title>Opniocepnalus argus Var Kimnra genome.</title>
        <authorList>
            <person name="Zhou C."/>
            <person name="Xiao S."/>
        </authorList>
    </citation>
    <scope>NUCLEOTIDE SEQUENCE [LARGE SCALE GENOMIC DNA]</scope>
</reference>
<protein>
    <submittedName>
        <fullName evidence="5">Cyclin-G1</fullName>
    </submittedName>
</protein>
<dbReference type="PANTHER" id="PTHR10177">
    <property type="entry name" value="CYCLINS"/>
    <property type="match status" value="1"/>
</dbReference>
<dbReference type="InterPro" id="IPR006671">
    <property type="entry name" value="Cyclin_N"/>
</dbReference>
<dbReference type="SMART" id="SM00385">
    <property type="entry name" value="CYCLIN"/>
    <property type="match status" value="1"/>
</dbReference>
<comment type="similarity">
    <text evidence="3">Belongs to the cyclin family.</text>
</comment>
<dbReference type="InterPro" id="IPR013763">
    <property type="entry name" value="Cyclin-like_dom"/>
</dbReference>
<evidence type="ECO:0000259" key="4">
    <source>
        <dbReference type="SMART" id="SM00385"/>
    </source>
</evidence>
<evidence type="ECO:0000313" key="6">
    <source>
        <dbReference type="Proteomes" id="UP000503349"/>
    </source>
</evidence>
<dbReference type="Proteomes" id="UP000503349">
    <property type="component" value="Chromosome 9"/>
</dbReference>
<feature type="domain" description="Cyclin-like" evidence="4">
    <location>
        <begin position="57"/>
        <end position="143"/>
    </location>
</feature>
<reference evidence="5 6" key="1">
    <citation type="submission" date="2019-02" db="EMBL/GenBank/DDBJ databases">
        <title>Opniocepnalus argus genome.</title>
        <authorList>
            <person name="Zhou C."/>
            <person name="Xiao S."/>
        </authorList>
    </citation>
    <scope>NUCLEOTIDE SEQUENCE [LARGE SCALE GENOMIC DNA]</scope>
    <source>
        <strain evidence="5">OARG1902GOOAL</strain>
        <tissue evidence="5">Muscle</tissue>
    </source>
</reference>
<dbReference type="Gene3D" id="1.10.472.10">
    <property type="entry name" value="Cyclin-like"/>
    <property type="match status" value="2"/>
</dbReference>
<gene>
    <name evidence="5" type="ORF">EXN66_Car009481</name>
</gene>
<dbReference type="InterPro" id="IPR039361">
    <property type="entry name" value="Cyclin"/>
</dbReference>
<dbReference type="OrthoDB" id="769138at2759"/>
<dbReference type="FunFam" id="1.10.472.10:FF:000006">
    <property type="entry name" value="Cyclin I"/>
    <property type="match status" value="1"/>
</dbReference>
<accession>A0A6G1PU64</accession>
<keyword evidence="2 3" id="KW-0195">Cyclin</keyword>
<proteinExistence type="inferred from homology"/>
<comment type="function">
    <text evidence="1">Essential for the control of the cell cycle at the G2/M (mitosis) transition.</text>
</comment>